<dbReference type="EMBL" id="CQQC01000861">
    <property type="protein sequence ID" value="CNV46336.1"/>
    <property type="molecule type" value="Genomic_DNA"/>
</dbReference>
<sequence>MPEDVAHANELQLARTRSAQAALDALPTVADELGVAPDLVKHLEKEYEERAVLVMADGADSATSDLAERNDLVRRVRLGVLQHQRQAVTTLRNQNLIDDIVLRELQAAMDLEEVQLLDPADAE</sequence>
<evidence type="ECO:0000313" key="2">
    <source>
        <dbReference type="Proteomes" id="UP000039217"/>
    </source>
</evidence>
<accession>A0A655DXN8</accession>
<proteinExistence type="predicted"/>
<name>A0A655DXN8_MYCTX</name>
<protein>
    <submittedName>
        <fullName evidence="1">Transporter YjcE</fullName>
    </submittedName>
</protein>
<reference evidence="1 2" key="1">
    <citation type="submission" date="2015-03" db="EMBL/GenBank/DDBJ databases">
        <authorList>
            <consortium name="Pathogen Informatics"/>
        </authorList>
    </citation>
    <scope>NUCLEOTIDE SEQUENCE [LARGE SCALE GENOMIC DNA]</scope>
    <source>
        <strain evidence="1 2">D00501624</strain>
    </source>
</reference>
<evidence type="ECO:0000313" key="1">
    <source>
        <dbReference type="EMBL" id="CNV46336.1"/>
    </source>
</evidence>
<gene>
    <name evidence="1" type="primary">yjcE</name>
    <name evidence="1" type="ORF">ERS007661_02449</name>
</gene>
<dbReference type="Proteomes" id="UP000039217">
    <property type="component" value="Unassembled WGS sequence"/>
</dbReference>
<organism evidence="1 2">
    <name type="scientific">Mycobacterium tuberculosis</name>
    <dbReference type="NCBI Taxonomy" id="1773"/>
    <lineage>
        <taxon>Bacteria</taxon>
        <taxon>Bacillati</taxon>
        <taxon>Actinomycetota</taxon>
        <taxon>Actinomycetes</taxon>
        <taxon>Mycobacteriales</taxon>
        <taxon>Mycobacteriaceae</taxon>
        <taxon>Mycobacterium</taxon>
        <taxon>Mycobacterium tuberculosis complex</taxon>
    </lineage>
</organism>
<dbReference type="AlphaFoldDB" id="A0A655DXN8"/>